<keyword evidence="4" id="KW-0408">Iron</keyword>
<dbReference type="Gene3D" id="3.40.50.300">
    <property type="entry name" value="P-loop containing nucleotide triphosphate hydrolases"/>
    <property type="match status" value="1"/>
</dbReference>
<reference evidence="10" key="1">
    <citation type="submission" date="2024-02" db="EMBL/GenBank/DDBJ databases">
        <authorList>
            <consortium name="ELIXIR-Norway"/>
            <consortium name="Elixir Norway"/>
        </authorList>
    </citation>
    <scope>NUCLEOTIDE SEQUENCE</scope>
</reference>
<dbReference type="HAMAP" id="MF_02040">
    <property type="entry name" value="Mrp_NBP35"/>
    <property type="match status" value="1"/>
</dbReference>
<evidence type="ECO:0000259" key="8">
    <source>
        <dbReference type="Pfam" id="PF01883"/>
    </source>
</evidence>
<dbReference type="InterPro" id="IPR038492">
    <property type="entry name" value="GBBH-like_N_sf"/>
</dbReference>
<dbReference type="InterPro" id="IPR027417">
    <property type="entry name" value="P-loop_NTPase"/>
</dbReference>
<dbReference type="Pfam" id="PF10609">
    <property type="entry name" value="ParA"/>
    <property type="match status" value="1"/>
</dbReference>
<dbReference type="SUPFAM" id="SSF52540">
    <property type="entry name" value="P-loop containing nucleoside triphosphate hydrolases"/>
    <property type="match status" value="1"/>
</dbReference>
<dbReference type="EMBL" id="OZ020103">
    <property type="protein sequence ID" value="CAK9277071.1"/>
    <property type="molecule type" value="Genomic_DNA"/>
</dbReference>
<dbReference type="SUPFAM" id="SSF117916">
    <property type="entry name" value="Fe-S cluster assembly (FSCA) domain-like"/>
    <property type="match status" value="1"/>
</dbReference>
<dbReference type="PANTHER" id="PTHR42961:SF2">
    <property type="entry name" value="IRON-SULFUR PROTEIN NUBPL"/>
    <property type="match status" value="1"/>
</dbReference>
<organism evidence="10 11">
    <name type="scientific">Sphagnum jensenii</name>
    <dbReference type="NCBI Taxonomy" id="128206"/>
    <lineage>
        <taxon>Eukaryota</taxon>
        <taxon>Viridiplantae</taxon>
        <taxon>Streptophyta</taxon>
        <taxon>Embryophyta</taxon>
        <taxon>Bryophyta</taxon>
        <taxon>Sphagnophytina</taxon>
        <taxon>Sphagnopsida</taxon>
        <taxon>Sphagnales</taxon>
        <taxon>Sphagnaceae</taxon>
        <taxon>Sphagnum</taxon>
    </lineage>
</organism>
<evidence type="ECO:0000256" key="6">
    <source>
        <dbReference type="ARBA" id="ARBA00024036"/>
    </source>
</evidence>
<dbReference type="InterPro" id="IPR002744">
    <property type="entry name" value="MIP18-like"/>
</dbReference>
<proteinExistence type="inferred from homology"/>
<keyword evidence="1" id="KW-0479">Metal-binding</keyword>
<dbReference type="InterPro" id="IPR044304">
    <property type="entry name" value="NUBPL-like"/>
</dbReference>
<feature type="domain" description="MIP18 family-like" evidence="8">
    <location>
        <begin position="102"/>
        <end position="173"/>
    </location>
</feature>
<dbReference type="PANTHER" id="PTHR42961">
    <property type="entry name" value="IRON-SULFUR PROTEIN NUBPL"/>
    <property type="match status" value="1"/>
</dbReference>
<gene>
    <name evidence="10" type="ORF">CSSPJE1EN1_LOCUS22549</name>
</gene>
<evidence type="ECO:0000313" key="11">
    <source>
        <dbReference type="Proteomes" id="UP001497444"/>
    </source>
</evidence>
<evidence type="ECO:0000256" key="4">
    <source>
        <dbReference type="ARBA" id="ARBA00023004"/>
    </source>
</evidence>
<evidence type="ECO:0000256" key="5">
    <source>
        <dbReference type="ARBA" id="ARBA00023014"/>
    </source>
</evidence>
<accession>A0ABP0XD70</accession>
<evidence type="ECO:0000313" key="10">
    <source>
        <dbReference type="EMBL" id="CAK9277071.1"/>
    </source>
</evidence>
<name>A0ABP0XD70_9BRYO</name>
<dbReference type="Pfam" id="PF01883">
    <property type="entry name" value="FeS_assembly_P"/>
    <property type="match status" value="1"/>
</dbReference>
<dbReference type="CDD" id="cd02037">
    <property type="entry name" value="Mrp_NBP35"/>
    <property type="match status" value="1"/>
</dbReference>
<dbReference type="Gene3D" id="3.30.300.130">
    <property type="entry name" value="Fe-S cluster assembly (FSCA)"/>
    <property type="match status" value="1"/>
</dbReference>
<dbReference type="Pfam" id="PF06155">
    <property type="entry name" value="GBBH-like_N"/>
    <property type="match status" value="1"/>
</dbReference>
<dbReference type="InterPro" id="IPR034904">
    <property type="entry name" value="FSCA_dom_sf"/>
</dbReference>
<evidence type="ECO:0000256" key="2">
    <source>
        <dbReference type="ARBA" id="ARBA00022741"/>
    </source>
</evidence>
<dbReference type="InterPro" id="IPR000808">
    <property type="entry name" value="Mrp-like_CS"/>
</dbReference>
<feature type="domain" description="Gamma-butyrobetaine hydroxylase-like N-terminal" evidence="9">
    <location>
        <begin position="470"/>
        <end position="528"/>
    </location>
</feature>
<dbReference type="InterPro" id="IPR019591">
    <property type="entry name" value="Mrp/NBP35_ATP-bd"/>
</dbReference>
<protein>
    <recommendedName>
        <fullName evidence="12">Fe-S cluster assembly factor HCF101, chloroplastic</fullName>
    </recommendedName>
</protein>
<evidence type="ECO:0000256" key="7">
    <source>
        <dbReference type="SAM" id="MobiDB-lite"/>
    </source>
</evidence>
<keyword evidence="3" id="KW-0067">ATP-binding</keyword>
<dbReference type="Proteomes" id="UP001497444">
    <property type="component" value="Chromosome 8"/>
</dbReference>
<comment type="similarity">
    <text evidence="6">Belongs to the Mrp/NBP35 ATP-binding proteins family.</text>
</comment>
<keyword evidence="11" id="KW-1185">Reference proteome</keyword>
<sequence>MAAATAAAKQAFIASSFLSPISNFGPTCSGRTNRSVRSWRHKSSLSQCLSFGKHSLDFLLANRDHHSAAYKPLWRVCCDASTSTVAPATEDALSSQQSFVRDVLGALSTIIDPDFGTDIVSCGFVKDLSIDNDSSQVSFRLELTTPACPVKDMFEQQAKEKVSAIPWVKGVSVTMSAQPAAPLVAEDVPKGLKEVSNIIAVSSCKGGVGKSTIAVNLAYSLAGMGARVGIFDADVYGPSLPTMVSPELRVLQMEAETKAIIPTEYMGVKLVSFGFAGQTSAIMRGPMVSGVINQLLTTTEWGQLDYLVIDMPPGTGDIQLTLCQVVPITAAVIVTTPQKLAFIDVAKGVQMFSRLKVPSIAVVENMCYFEGDGKRYYPFGQGSGAQVIRQFGIPNLFELPIRPELSAAGDSGKPEVVEDPQGEVARIFSEIGVCVVQQCAKLRQQVSTAVRYDETIKAIRVKVPGTTDEFFLHPATVRRNDRSAKSIDEWTGEQRLQFADVSENIEPESIRPMGNYAVAINWPDGFSQIAPYDQLQALERLVDVPEPSTNLGMETSEDAHERTPSSESPGNLSGAAAILQHARSLKSQTNGSNGL</sequence>
<evidence type="ECO:0000259" key="9">
    <source>
        <dbReference type="Pfam" id="PF06155"/>
    </source>
</evidence>
<keyword evidence="2" id="KW-0547">Nucleotide-binding</keyword>
<keyword evidence="5" id="KW-0411">Iron-sulfur</keyword>
<evidence type="ECO:0000256" key="3">
    <source>
        <dbReference type="ARBA" id="ARBA00022840"/>
    </source>
</evidence>
<feature type="region of interest" description="Disordered" evidence="7">
    <location>
        <begin position="547"/>
        <end position="595"/>
    </location>
</feature>
<dbReference type="PROSITE" id="PS01215">
    <property type="entry name" value="MRP"/>
    <property type="match status" value="1"/>
</dbReference>
<dbReference type="InterPro" id="IPR033756">
    <property type="entry name" value="YlxH/NBP35"/>
</dbReference>
<dbReference type="InterPro" id="IPR010376">
    <property type="entry name" value="GBBH-like_N"/>
</dbReference>
<feature type="compositionally biased region" description="Polar residues" evidence="7">
    <location>
        <begin position="585"/>
        <end position="595"/>
    </location>
</feature>
<dbReference type="Gene3D" id="3.30.2020.30">
    <property type="match status" value="1"/>
</dbReference>
<evidence type="ECO:0000256" key="1">
    <source>
        <dbReference type="ARBA" id="ARBA00022723"/>
    </source>
</evidence>
<evidence type="ECO:0008006" key="12">
    <source>
        <dbReference type="Google" id="ProtNLM"/>
    </source>
</evidence>